<proteinExistence type="predicted"/>
<comment type="caution">
    <text evidence="3">The sequence shown here is derived from an EMBL/GenBank/DDBJ whole genome shotgun (WGS) entry which is preliminary data.</text>
</comment>
<dbReference type="EMBL" id="AZNF01000011">
    <property type="protein sequence ID" value="KID62613.1"/>
    <property type="molecule type" value="Genomic_DNA"/>
</dbReference>
<evidence type="ECO:0000256" key="1">
    <source>
        <dbReference type="SAM" id="SignalP"/>
    </source>
</evidence>
<dbReference type="OrthoDB" id="5102063at2759"/>
<dbReference type="VEuPathDB" id="FungiDB:MAN_07829"/>
<feature type="non-terminal residue" evidence="3">
    <location>
        <position position="1"/>
    </location>
</feature>
<accession>A0A0B4EX36</accession>
<organism evidence="3 4">
    <name type="scientific">Metarhizium anisopliae (strain ARSEF 549)</name>
    <dbReference type="NCBI Taxonomy" id="3151832"/>
    <lineage>
        <taxon>Eukaryota</taxon>
        <taxon>Fungi</taxon>
        <taxon>Dikarya</taxon>
        <taxon>Ascomycota</taxon>
        <taxon>Pezizomycotina</taxon>
        <taxon>Sordariomycetes</taxon>
        <taxon>Hypocreomycetidae</taxon>
        <taxon>Hypocreales</taxon>
        <taxon>Clavicipitaceae</taxon>
        <taxon>Metarhizium</taxon>
    </lineage>
</organism>
<dbReference type="GO" id="GO:0004668">
    <property type="term" value="F:protein-arginine deiminase activity"/>
    <property type="evidence" value="ECO:0007669"/>
    <property type="project" value="InterPro"/>
</dbReference>
<keyword evidence="1" id="KW-0732">Signal</keyword>
<feature type="chain" id="PRO_5002087809" evidence="1">
    <location>
        <begin position="21"/>
        <end position="608"/>
    </location>
</feature>
<dbReference type="GO" id="GO:0005509">
    <property type="term" value="F:calcium ion binding"/>
    <property type="evidence" value="ECO:0007669"/>
    <property type="project" value="InterPro"/>
</dbReference>
<dbReference type="SUPFAM" id="SSF110083">
    <property type="entry name" value="Peptidylarginine deiminase Pad4, middle domain"/>
    <property type="match status" value="1"/>
</dbReference>
<dbReference type="AlphaFoldDB" id="A0A0B4EX36"/>
<dbReference type="HOGENOM" id="CLU_015851_0_0_1"/>
<reference evidence="3 4" key="1">
    <citation type="journal article" date="2014" name="Proc. Natl. Acad. Sci. U.S.A.">
        <title>Trajectory and genomic determinants of fungal-pathogen speciation and host adaptation.</title>
        <authorList>
            <person name="Hu X."/>
            <person name="Xiao G."/>
            <person name="Zheng P."/>
            <person name="Shang Y."/>
            <person name="Su Y."/>
            <person name="Zhang X."/>
            <person name="Liu X."/>
            <person name="Zhan S."/>
            <person name="St Leger R.J."/>
            <person name="Wang C."/>
        </authorList>
    </citation>
    <scope>NUCLEOTIDE SEQUENCE [LARGE SCALE GENOMIC DNA]</scope>
    <source>
        <strain evidence="3 4">ARSEF 549</strain>
    </source>
</reference>
<feature type="domain" description="Protein-arginine deiminase C-terminal" evidence="2">
    <location>
        <begin position="183"/>
        <end position="608"/>
    </location>
</feature>
<dbReference type="Gene3D" id="3.75.10.10">
    <property type="entry name" value="L-arginine/glycine Amidinotransferase, Chain A"/>
    <property type="match status" value="1"/>
</dbReference>
<dbReference type="Pfam" id="PF03068">
    <property type="entry name" value="PAD"/>
    <property type="match status" value="1"/>
</dbReference>
<name>A0A0B4EX36_METAF</name>
<dbReference type="InterPro" id="IPR036556">
    <property type="entry name" value="PAD_central_sf"/>
</dbReference>
<dbReference type="GO" id="GO:0005737">
    <property type="term" value="C:cytoplasm"/>
    <property type="evidence" value="ECO:0007669"/>
    <property type="project" value="InterPro"/>
</dbReference>
<dbReference type="SUPFAM" id="SSF55909">
    <property type="entry name" value="Pentein"/>
    <property type="match status" value="1"/>
</dbReference>
<evidence type="ECO:0000313" key="3">
    <source>
        <dbReference type="EMBL" id="KID62613.1"/>
    </source>
</evidence>
<keyword evidence="4" id="KW-1185">Reference proteome</keyword>
<protein>
    <submittedName>
        <fullName evidence="3">Arginine deiminase type-3</fullName>
    </submittedName>
</protein>
<feature type="signal peptide" evidence="1">
    <location>
        <begin position="1"/>
        <end position="20"/>
    </location>
</feature>
<gene>
    <name evidence="3" type="ORF">MAN_07829</name>
</gene>
<evidence type="ECO:0000313" key="4">
    <source>
        <dbReference type="Proteomes" id="UP000031186"/>
    </source>
</evidence>
<dbReference type="InterPro" id="IPR013530">
    <property type="entry name" value="PAD_C"/>
</dbReference>
<sequence>MYSLSKAAVLALAVATTAYGFKATVLADTNRDGHVDVKDHEGKAHWTENQEALFLPNIVDTDRRCSSQITENTTESELAMCNDASDNILRQSQYLAPLRTLPIHNLTDSIMGRITLQDALNKTRMFYKEHGEWKYLGKDHEFNASALEPGLELGIDGRDVRRPNEWDGRVTVTFELIENGKNISSDAVALRVAPILTHHHLQDPDQVFTVAGIDEMEDWKEAQAQFASFIVNYTAQAGIKKPVHMVEHWDIWVQDYFEPGYASIPGPNGPIYLRVNIRSSQPGRHAGRMIFSEFRSNTTGAVQYFTNDTLPRLTTDSTGNLETIPPYSYNGKDYPAGRAIMGRHDNVSPTVMALLKAQEAQYPIDTLDHDWLLVGHTDEYVQFLPANNSRGWVITMADPEYGMRLLKDAQANGHGAERAMSRKPESYDPNSPCLPSININGVLGLPEFEEINKHCADRIKYNVNIIKQETGITEGEIFRIPSLFYYPDKGLTCNATSTRRAKVQAMNIVEAAGGSDELNRSDEPKKRMVALYPETINGVVYPQGQYMAPNPWGPIIGGKDIFAEAVTKVYAQVGFNVTFMDDWFDHHILHGETHCGSNVARDASQKWW</sequence>
<dbReference type="Proteomes" id="UP000031186">
    <property type="component" value="Unassembled WGS sequence"/>
</dbReference>
<dbReference type="PANTHER" id="PTHR10837:SF8">
    <property type="entry name" value="PROTEIN-ARGININE DEIMINASE"/>
    <property type="match status" value="1"/>
</dbReference>
<dbReference type="PANTHER" id="PTHR10837">
    <property type="entry name" value="PEPTIDYLARGININE DEIMINASE"/>
    <property type="match status" value="1"/>
</dbReference>
<evidence type="ECO:0000259" key="2">
    <source>
        <dbReference type="Pfam" id="PF03068"/>
    </source>
</evidence>
<dbReference type="InterPro" id="IPR004303">
    <property type="entry name" value="PAD"/>
</dbReference>